<dbReference type="RefSeq" id="WP_066086762.1">
    <property type="nucleotide sequence ID" value="NZ_CP126114.1"/>
</dbReference>
<evidence type="ECO:0000313" key="2">
    <source>
        <dbReference type="Proteomes" id="UP001178288"/>
    </source>
</evidence>
<dbReference type="KEGG" id="nnv:QNH39_12510"/>
<dbReference type="EMBL" id="CP126114">
    <property type="protein sequence ID" value="WHY88606.1"/>
    <property type="molecule type" value="Genomic_DNA"/>
</dbReference>
<reference evidence="1" key="1">
    <citation type="submission" date="2023-05" db="EMBL/GenBank/DDBJ databases">
        <title>Comparative genomics of Bacillaceae isolates and their secondary metabolite potential.</title>
        <authorList>
            <person name="Song L."/>
            <person name="Nielsen L.J."/>
            <person name="Mohite O."/>
            <person name="Xu X."/>
            <person name="Weber T."/>
            <person name="Kovacs A.T."/>
        </authorList>
    </citation>
    <scope>NUCLEOTIDE SEQUENCE</scope>
    <source>
        <strain evidence="1">XLM17</strain>
    </source>
</reference>
<proteinExistence type="predicted"/>
<accession>A0AA95MRG8</accession>
<dbReference type="Proteomes" id="UP001178288">
    <property type="component" value="Chromosome"/>
</dbReference>
<evidence type="ECO:0000313" key="1">
    <source>
        <dbReference type="EMBL" id="WHY88606.1"/>
    </source>
</evidence>
<keyword evidence="2" id="KW-1185">Reference proteome</keyword>
<organism evidence="1 2">
    <name type="scientific">Neobacillus novalis</name>
    <dbReference type="NCBI Taxonomy" id="220687"/>
    <lineage>
        <taxon>Bacteria</taxon>
        <taxon>Bacillati</taxon>
        <taxon>Bacillota</taxon>
        <taxon>Bacilli</taxon>
        <taxon>Bacillales</taxon>
        <taxon>Bacillaceae</taxon>
        <taxon>Neobacillus</taxon>
    </lineage>
</organism>
<sequence length="78" mass="9016">MKKRYPIGLIGARSTGKIGEKVSKRLDWSPFHWKNWRKGITIGLIGARPTGKIGEKVSNRLDWSPFHWENWRTGVQKA</sequence>
<protein>
    <submittedName>
        <fullName evidence="1">Uncharacterized protein</fullName>
    </submittedName>
</protein>
<name>A0AA95MRG8_9BACI</name>
<gene>
    <name evidence="1" type="ORF">QNH39_12510</name>
</gene>
<dbReference type="AlphaFoldDB" id="A0AA95MRG8"/>